<accession>A0AAE0IXJ5</accession>
<organism evidence="2 3">
    <name type="scientific">Cercophora scortea</name>
    <dbReference type="NCBI Taxonomy" id="314031"/>
    <lineage>
        <taxon>Eukaryota</taxon>
        <taxon>Fungi</taxon>
        <taxon>Dikarya</taxon>
        <taxon>Ascomycota</taxon>
        <taxon>Pezizomycotina</taxon>
        <taxon>Sordariomycetes</taxon>
        <taxon>Sordariomycetidae</taxon>
        <taxon>Sordariales</taxon>
        <taxon>Lasiosphaeriaceae</taxon>
        <taxon>Cercophora</taxon>
    </lineage>
</organism>
<proteinExistence type="predicted"/>
<keyword evidence="1" id="KW-0472">Membrane</keyword>
<keyword evidence="3" id="KW-1185">Reference proteome</keyword>
<reference evidence="2" key="2">
    <citation type="submission" date="2023-06" db="EMBL/GenBank/DDBJ databases">
        <authorList>
            <consortium name="Lawrence Berkeley National Laboratory"/>
            <person name="Haridas S."/>
            <person name="Hensen N."/>
            <person name="Bonometti L."/>
            <person name="Westerberg I."/>
            <person name="Brannstrom I.O."/>
            <person name="Guillou S."/>
            <person name="Cros-Aarteil S."/>
            <person name="Calhoun S."/>
            <person name="Kuo A."/>
            <person name="Mondo S."/>
            <person name="Pangilinan J."/>
            <person name="Riley R."/>
            <person name="Labutti K."/>
            <person name="Andreopoulos B."/>
            <person name="Lipzen A."/>
            <person name="Chen C."/>
            <person name="Yanf M."/>
            <person name="Daum C."/>
            <person name="Ng V."/>
            <person name="Clum A."/>
            <person name="Steindorff A."/>
            <person name="Ohm R."/>
            <person name="Martin F."/>
            <person name="Silar P."/>
            <person name="Natvig D."/>
            <person name="Lalanne C."/>
            <person name="Gautier V."/>
            <person name="Ament-Velasquez S.L."/>
            <person name="Kruys A."/>
            <person name="Hutchinson M.I."/>
            <person name="Powell A.J."/>
            <person name="Barry K."/>
            <person name="Miller A.N."/>
            <person name="Grigoriev I.V."/>
            <person name="Debuchy R."/>
            <person name="Gladieux P."/>
            <person name="Thoren M.H."/>
            <person name="Johannesson H."/>
        </authorList>
    </citation>
    <scope>NUCLEOTIDE SEQUENCE</scope>
    <source>
        <strain evidence="2">SMH4131-1</strain>
    </source>
</reference>
<sequence>MSQVEFHLEEQIEDIKVPLPFTMLFTTAILLLPIAAPLISAFTLHSNNITNGIFKAYHDAAGNEVHEILTLDAINADAQAAVASGVAVASRSLGKNPHVSRFDPARRSWCGCGLNMDHSDCDSAVEELKKQIRSHNGRIFVPIGQAYYSIWGNVVAFVCSPGSNSAITGISESALTYGLSFLTDHCGRYVPGTYIEGAINVASELEGYMEVNGGVDFCAKSTSSGSWNCGH</sequence>
<name>A0AAE0IXJ5_9PEZI</name>
<evidence type="ECO:0000256" key="1">
    <source>
        <dbReference type="SAM" id="Phobius"/>
    </source>
</evidence>
<gene>
    <name evidence="2" type="ORF">B0T19DRAFT_111318</name>
</gene>
<evidence type="ECO:0000313" key="2">
    <source>
        <dbReference type="EMBL" id="KAK3332785.1"/>
    </source>
</evidence>
<dbReference type="AlphaFoldDB" id="A0AAE0IXJ5"/>
<keyword evidence="1" id="KW-1133">Transmembrane helix</keyword>
<feature type="transmembrane region" description="Helical" evidence="1">
    <location>
        <begin position="21"/>
        <end position="44"/>
    </location>
</feature>
<evidence type="ECO:0000313" key="3">
    <source>
        <dbReference type="Proteomes" id="UP001286456"/>
    </source>
</evidence>
<dbReference type="EMBL" id="JAUEPO010000002">
    <property type="protein sequence ID" value="KAK3332785.1"/>
    <property type="molecule type" value="Genomic_DNA"/>
</dbReference>
<keyword evidence="1" id="KW-0812">Transmembrane</keyword>
<reference evidence="2" key="1">
    <citation type="journal article" date="2023" name="Mol. Phylogenet. Evol.">
        <title>Genome-scale phylogeny and comparative genomics of the fungal order Sordariales.</title>
        <authorList>
            <person name="Hensen N."/>
            <person name="Bonometti L."/>
            <person name="Westerberg I."/>
            <person name="Brannstrom I.O."/>
            <person name="Guillou S."/>
            <person name="Cros-Aarteil S."/>
            <person name="Calhoun S."/>
            <person name="Haridas S."/>
            <person name="Kuo A."/>
            <person name="Mondo S."/>
            <person name="Pangilinan J."/>
            <person name="Riley R."/>
            <person name="LaButti K."/>
            <person name="Andreopoulos B."/>
            <person name="Lipzen A."/>
            <person name="Chen C."/>
            <person name="Yan M."/>
            <person name="Daum C."/>
            <person name="Ng V."/>
            <person name="Clum A."/>
            <person name="Steindorff A."/>
            <person name="Ohm R.A."/>
            <person name="Martin F."/>
            <person name="Silar P."/>
            <person name="Natvig D.O."/>
            <person name="Lalanne C."/>
            <person name="Gautier V."/>
            <person name="Ament-Velasquez S.L."/>
            <person name="Kruys A."/>
            <person name="Hutchinson M.I."/>
            <person name="Powell A.J."/>
            <person name="Barry K."/>
            <person name="Miller A.N."/>
            <person name="Grigoriev I.V."/>
            <person name="Debuchy R."/>
            <person name="Gladieux P."/>
            <person name="Hiltunen Thoren M."/>
            <person name="Johannesson H."/>
        </authorList>
    </citation>
    <scope>NUCLEOTIDE SEQUENCE</scope>
    <source>
        <strain evidence="2">SMH4131-1</strain>
    </source>
</reference>
<dbReference type="Proteomes" id="UP001286456">
    <property type="component" value="Unassembled WGS sequence"/>
</dbReference>
<comment type="caution">
    <text evidence="2">The sequence shown here is derived from an EMBL/GenBank/DDBJ whole genome shotgun (WGS) entry which is preliminary data.</text>
</comment>
<protein>
    <submittedName>
        <fullName evidence="2">Uncharacterized protein</fullName>
    </submittedName>
</protein>